<keyword evidence="5 6" id="KW-0472">Membrane</keyword>
<gene>
    <name evidence="7" type="ORF">IPV69_09835</name>
</gene>
<dbReference type="PANTHER" id="PTHR32196">
    <property type="entry name" value="ABC TRANSPORTER PERMEASE PROTEIN YPHD-RELATED-RELATED"/>
    <property type="match status" value="1"/>
</dbReference>
<feature type="transmembrane region" description="Helical" evidence="6">
    <location>
        <begin position="232"/>
        <end position="252"/>
    </location>
</feature>
<evidence type="ECO:0000313" key="8">
    <source>
        <dbReference type="Proteomes" id="UP000593765"/>
    </source>
</evidence>
<evidence type="ECO:0000313" key="7">
    <source>
        <dbReference type="EMBL" id="QOV91635.1"/>
    </source>
</evidence>
<sequence length="337" mass="34517">MTSSEPAKLDAARGPDVFRSAATQVLSRLGPLIGLILVAGAFAIAFPKFRTAGNAEVMLLQTAIVITAGLGMTMIIISGGIDLSVGSNVAMCSVVVAMLLKAGFAPMSAAAGGIAAGMASGLVIGSLVTLLRLQPFIVTLGMWGALRGLAKWLADDSVVFIADRGWLDSLLVVPSEKNRWMLVAPGLWLTLLLAVLVAGVFRYTRFGRHLFAIGSNEQTARLCGVRVNRTKIAVYASAGALAGIAGVLQFAYVGLGDPTGAAGMELDVIAAVVIGGASLSGGVGTVSGTIIGALLMTVVANGLTKFPDMRNSVQQIVTGTIIVIAAALDRLRRGGRA</sequence>
<dbReference type="GO" id="GO:0022857">
    <property type="term" value="F:transmembrane transporter activity"/>
    <property type="evidence" value="ECO:0007669"/>
    <property type="project" value="InterPro"/>
</dbReference>
<evidence type="ECO:0000256" key="2">
    <source>
        <dbReference type="ARBA" id="ARBA00022475"/>
    </source>
</evidence>
<protein>
    <submittedName>
        <fullName evidence="7">ABC transporter permease</fullName>
    </submittedName>
</protein>
<dbReference type="CDD" id="cd06579">
    <property type="entry name" value="TM_PBP1_transp_AraH_like"/>
    <property type="match status" value="1"/>
</dbReference>
<dbReference type="RefSeq" id="WP_206294936.1">
    <property type="nucleotide sequence ID" value="NZ_CP063458.1"/>
</dbReference>
<feature type="transmembrane region" description="Helical" evidence="6">
    <location>
        <begin position="25"/>
        <end position="46"/>
    </location>
</feature>
<dbReference type="Pfam" id="PF02653">
    <property type="entry name" value="BPD_transp_2"/>
    <property type="match status" value="1"/>
</dbReference>
<evidence type="ECO:0000256" key="3">
    <source>
        <dbReference type="ARBA" id="ARBA00022692"/>
    </source>
</evidence>
<dbReference type="InterPro" id="IPR001851">
    <property type="entry name" value="ABC_transp_permease"/>
</dbReference>
<keyword evidence="4 6" id="KW-1133">Transmembrane helix</keyword>
<dbReference type="EMBL" id="CP063458">
    <property type="protein sequence ID" value="QOV91635.1"/>
    <property type="molecule type" value="Genomic_DNA"/>
</dbReference>
<proteinExistence type="predicted"/>
<feature type="transmembrane region" description="Helical" evidence="6">
    <location>
        <begin position="58"/>
        <end position="77"/>
    </location>
</feature>
<dbReference type="PANTHER" id="PTHR32196:SF72">
    <property type="entry name" value="RIBOSE IMPORT PERMEASE PROTEIN RBSC"/>
    <property type="match status" value="1"/>
</dbReference>
<evidence type="ECO:0000256" key="1">
    <source>
        <dbReference type="ARBA" id="ARBA00004651"/>
    </source>
</evidence>
<reference evidence="7 8" key="1">
    <citation type="submission" date="2020-10" db="EMBL/GenBank/DDBJ databases">
        <title>Wide distribution of Phycisphaera-like planctomycetes from WD2101 soil group in peatlands and genome analysis of the first cultivated representative.</title>
        <authorList>
            <person name="Dedysh S.N."/>
            <person name="Beletsky A.V."/>
            <person name="Ivanova A."/>
            <person name="Kulichevskaya I.S."/>
            <person name="Suzina N.E."/>
            <person name="Philippov D.A."/>
            <person name="Rakitin A.L."/>
            <person name="Mardanov A.V."/>
            <person name="Ravin N.V."/>
        </authorList>
    </citation>
    <scope>NUCLEOTIDE SEQUENCE [LARGE SCALE GENOMIC DNA]</scope>
    <source>
        <strain evidence="7 8">M1803</strain>
    </source>
</reference>
<keyword evidence="8" id="KW-1185">Reference proteome</keyword>
<dbReference type="Proteomes" id="UP000593765">
    <property type="component" value="Chromosome"/>
</dbReference>
<name>A0A7M2X1T4_9BACT</name>
<keyword evidence="2" id="KW-1003">Cell membrane</keyword>
<accession>A0A7M2X1T4</accession>
<dbReference type="KEGG" id="hbs:IPV69_09835"/>
<dbReference type="GO" id="GO:0005886">
    <property type="term" value="C:plasma membrane"/>
    <property type="evidence" value="ECO:0007669"/>
    <property type="project" value="UniProtKB-SubCell"/>
</dbReference>
<evidence type="ECO:0000256" key="6">
    <source>
        <dbReference type="SAM" id="Phobius"/>
    </source>
</evidence>
<feature type="transmembrane region" description="Helical" evidence="6">
    <location>
        <begin position="272"/>
        <end position="300"/>
    </location>
</feature>
<comment type="subcellular location">
    <subcellularLocation>
        <location evidence="1">Cell membrane</location>
        <topology evidence="1">Multi-pass membrane protein</topology>
    </subcellularLocation>
</comment>
<keyword evidence="3 6" id="KW-0812">Transmembrane</keyword>
<evidence type="ECO:0000256" key="5">
    <source>
        <dbReference type="ARBA" id="ARBA00023136"/>
    </source>
</evidence>
<dbReference type="AlphaFoldDB" id="A0A7M2X1T4"/>
<organism evidence="7 8">
    <name type="scientific">Humisphaera borealis</name>
    <dbReference type="NCBI Taxonomy" id="2807512"/>
    <lineage>
        <taxon>Bacteria</taxon>
        <taxon>Pseudomonadati</taxon>
        <taxon>Planctomycetota</taxon>
        <taxon>Phycisphaerae</taxon>
        <taxon>Tepidisphaerales</taxon>
        <taxon>Tepidisphaeraceae</taxon>
        <taxon>Humisphaera</taxon>
    </lineage>
</organism>
<evidence type="ECO:0000256" key="4">
    <source>
        <dbReference type="ARBA" id="ARBA00022989"/>
    </source>
</evidence>
<feature type="transmembrane region" description="Helical" evidence="6">
    <location>
        <begin position="180"/>
        <end position="201"/>
    </location>
</feature>